<dbReference type="EMBL" id="MHLN01000004">
    <property type="protein sequence ID" value="OGZ12497.1"/>
    <property type="molecule type" value="Genomic_DNA"/>
</dbReference>
<dbReference type="PANTHER" id="PTHR34386">
    <property type="entry name" value="GLUTAREDOXIN"/>
    <property type="match status" value="1"/>
</dbReference>
<sequence>MGEDTSGIKVEIFTSPTCIHCKSAKEFFQTQSIGYTEYDVTKDPARRQEAVEKSGQMGVPVILVDGEVVIGFDEERLIELLGL</sequence>
<dbReference type="GO" id="GO:0045454">
    <property type="term" value="P:cell redox homeostasis"/>
    <property type="evidence" value="ECO:0007669"/>
    <property type="project" value="TreeGrafter"/>
</dbReference>
<dbReference type="InterPro" id="IPR036249">
    <property type="entry name" value="Thioredoxin-like_sf"/>
</dbReference>
<gene>
    <name evidence="2" type="ORF">A3D67_01710</name>
</gene>
<evidence type="ECO:0000313" key="2">
    <source>
        <dbReference type="EMBL" id="OGZ12497.1"/>
    </source>
</evidence>
<dbReference type="InterPro" id="IPR051548">
    <property type="entry name" value="Grx-like_ET"/>
</dbReference>
<evidence type="ECO:0000313" key="3">
    <source>
        <dbReference type="Proteomes" id="UP000178099"/>
    </source>
</evidence>
<protein>
    <submittedName>
        <fullName evidence="2">NrdH-redoxin</fullName>
    </submittedName>
</protein>
<evidence type="ECO:0000259" key="1">
    <source>
        <dbReference type="Pfam" id="PF00462"/>
    </source>
</evidence>
<accession>A0A1G2DFS0</accession>
<dbReference type="PANTHER" id="PTHR34386:SF1">
    <property type="entry name" value="GLUTAREDOXIN-LIKE PROTEIN NRDH"/>
    <property type="match status" value="1"/>
</dbReference>
<dbReference type="Pfam" id="PF00462">
    <property type="entry name" value="Glutaredoxin"/>
    <property type="match status" value="1"/>
</dbReference>
<dbReference type="InterPro" id="IPR002109">
    <property type="entry name" value="Glutaredoxin"/>
</dbReference>
<dbReference type="Proteomes" id="UP000178099">
    <property type="component" value="Unassembled WGS sequence"/>
</dbReference>
<proteinExistence type="predicted"/>
<feature type="domain" description="Glutaredoxin" evidence="1">
    <location>
        <begin position="10"/>
        <end position="69"/>
    </location>
</feature>
<dbReference type="Gene3D" id="3.40.30.10">
    <property type="entry name" value="Glutaredoxin"/>
    <property type="match status" value="1"/>
</dbReference>
<name>A0A1G2DFS0_9BACT</name>
<organism evidence="2 3">
    <name type="scientific">Candidatus Lloydbacteria bacterium RIFCSPHIGHO2_02_FULL_51_22</name>
    <dbReference type="NCBI Taxonomy" id="1798663"/>
    <lineage>
        <taxon>Bacteria</taxon>
        <taxon>Candidatus Lloydiibacteriota</taxon>
    </lineage>
</organism>
<comment type="caution">
    <text evidence="2">The sequence shown here is derived from an EMBL/GenBank/DDBJ whole genome shotgun (WGS) entry which is preliminary data.</text>
</comment>
<dbReference type="GO" id="GO:0009055">
    <property type="term" value="F:electron transfer activity"/>
    <property type="evidence" value="ECO:0007669"/>
    <property type="project" value="TreeGrafter"/>
</dbReference>
<dbReference type="CDD" id="cd02976">
    <property type="entry name" value="NrdH"/>
    <property type="match status" value="1"/>
</dbReference>
<dbReference type="SUPFAM" id="SSF52833">
    <property type="entry name" value="Thioredoxin-like"/>
    <property type="match status" value="1"/>
</dbReference>
<dbReference type="AlphaFoldDB" id="A0A1G2DFS0"/>
<dbReference type="PROSITE" id="PS51354">
    <property type="entry name" value="GLUTAREDOXIN_2"/>
    <property type="match status" value="1"/>
</dbReference>
<reference evidence="2 3" key="1">
    <citation type="journal article" date="2016" name="Nat. Commun.">
        <title>Thousands of microbial genomes shed light on interconnected biogeochemical processes in an aquifer system.</title>
        <authorList>
            <person name="Anantharaman K."/>
            <person name="Brown C.T."/>
            <person name="Hug L.A."/>
            <person name="Sharon I."/>
            <person name="Castelle C.J."/>
            <person name="Probst A.J."/>
            <person name="Thomas B.C."/>
            <person name="Singh A."/>
            <person name="Wilkins M.J."/>
            <person name="Karaoz U."/>
            <person name="Brodie E.L."/>
            <person name="Williams K.H."/>
            <person name="Hubbard S.S."/>
            <person name="Banfield J.F."/>
        </authorList>
    </citation>
    <scope>NUCLEOTIDE SEQUENCE [LARGE SCALE GENOMIC DNA]</scope>
</reference>